<dbReference type="InterPro" id="IPR050595">
    <property type="entry name" value="Bact_response_regulator"/>
</dbReference>
<evidence type="ECO:0000256" key="1">
    <source>
        <dbReference type="ARBA" id="ARBA00022553"/>
    </source>
</evidence>
<organism evidence="3">
    <name type="scientific">marine sediment metagenome</name>
    <dbReference type="NCBI Taxonomy" id="412755"/>
    <lineage>
        <taxon>unclassified sequences</taxon>
        <taxon>metagenomes</taxon>
        <taxon>ecological metagenomes</taxon>
    </lineage>
</organism>
<dbReference type="PANTHER" id="PTHR44591">
    <property type="entry name" value="STRESS RESPONSE REGULATOR PROTEIN 1"/>
    <property type="match status" value="1"/>
</dbReference>
<reference evidence="3" key="1">
    <citation type="journal article" date="2015" name="Nature">
        <title>Complex archaea that bridge the gap between prokaryotes and eukaryotes.</title>
        <authorList>
            <person name="Spang A."/>
            <person name="Saw J.H."/>
            <person name="Jorgensen S.L."/>
            <person name="Zaremba-Niedzwiedzka K."/>
            <person name="Martijn J."/>
            <person name="Lind A.E."/>
            <person name="van Eijk R."/>
            <person name="Schleper C."/>
            <person name="Guy L."/>
            <person name="Ettema T.J."/>
        </authorList>
    </citation>
    <scope>NUCLEOTIDE SEQUENCE</scope>
</reference>
<evidence type="ECO:0000313" key="3">
    <source>
        <dbReference type="EMBL" id="KKK82730.1"/>
    </source>
</evidence>
<dbReference type="InterPro" id="IPR001789">
    <property type="entry name" value="Sig_transdc_resp-reg_receiver"/>
</dbReference>
<dbReference type="EMBL" id="LAZR01052535">
    <property type="protein sequence ID" value="KKK82730.1"/>
    <property type="molecule type" value="Genomic_DNA"/>
</dbReference>
<dbReference type="Pfam" id="PF00072">
    <property type="entry name" value="Response_reg"/>
    <property type="match status" value="1"/>
</dbReference>
<dbReference type="Gene3D" id="3.40.50.2300">
    <property type="match status" value="1"/>
</dbReference>
<sequence length="123" mass="13421">MKNNILIVDDSSTLRASVEFTLTEAGYDVIQAGDGQEGLQALDGVDKDQLGMIITDINMPNMDGITFINEVKKTDFKFVPILVLTTESQDSKKIEGKSAGASGWLVKPFKPEQLIAVVSKFLK</sequence>
<comment type="caution">
    <text evidence="3">The sequence shown here is derived from an EMBL/GenBank/DDBJ whole genome shotgun (WGS) entry which is preliminary data.</text>
</comment>
<proteinExistence type="predicted"/>
<feature type="domain" description="Response regulatory" evidence="2">
    <location>
        <begin position="4"/>
        <end position="122"/>
    </location>
</feature>
<evidence type="ECO:0000259" key="2">
    <source>
        <dbReference type="PROSITE" id="PS50110"/>
    </source>
</evidence>
<name>A0A0F8Z9V6_9ZZZZ</name>
<accession>A0A0F8Z9V6</accession>
<dbReference type="AlphaFoldDB" id="A0A0F8Z9V6"/>
<dbReference type="SMART" id="SM00448">
    <property type="entry name" value="REC"/>
    <property type="match status" value="1"/>
</dbReference>
<dbReference type="PROSITE" id="PS50110">
    <property type="entry name" value="RESPONSE_REGULATORY"/>
    <property type="match status" value="1"/>
</dbReference>
<dbReference type="GO" id="GO:0000160">
    <property type="term" value="P:phosphorelay signal transduction system"/>
    <property type="evidence" value="ECO:0007669"/>
    <property type="project" value="InterPro"/>
</dbReference>
<protein>
    <recommendedName>
        <fullName evidence="2">Response regulatory domain-containing protein</fullName>
    </recommendedName>
</protein>
<dbReference type="InterPro" id="IPR011006">
    <property type="entry name" value="CheY-like_superfamily"/>
</dbReference>
<dbReference type="PANTHER" id="PTHR44591:SF25">
    <property type="entry name" value="CHEMOTAXIS TWO-COMPONENT RESPONSE REGULATOR"/>
    <property type="match status" value="1"/>
</dbReference>
<dbReference type="SUPFAM" id="SSF52172">
    <property type="entry name" value="CheY-like"/>
    <property type="match status" value="1"/>
</dbReference>
<keyword evidence="1" id="KW-0597">Phosphoprotein</keyword>
<gene>
    <name evidence="3" type="ORF">LCGC14_2800470</name>
</gene>